<dbReference type="InterPro" id="IPR036097">
    <property type="entry name" value="HisK_dim/P_sf"/>
</dbReference>
<organism evidence="5 6">
    <name type="scientific">Pseudomonas juntendi</name>
    <dbReference type="NCBI Taxonomy" id="2666183"/>
    <lineage>
        <taxon>Bacteria</taxon>
        <taxon>Pseudomonadati</taxon>
        <taxon>Pseudomonadota</taxon>
        <taxon>Gammaproteobacteria</taxon>
        <taxon>Pseudomonadales</taxon>
        <taxon>Pseudomonadaceae</taxon>
        <taxon>Pseudomonas</taxon>
    </lineage>
</organism>
<dbReference type="PANTHER" id="PTHR43065:SF42">
    <property type="entry name" value="TWO-COMPONENT SENSOR PPRA"/>
    <property type="match status" value="1"/>
</dbReference>
<dbReference type="GO" id="GO:0000155">
    <property type="term" value="F:phosphorelay sensor kinase activity"/>
    <property type="evidence" value="ECO:0007669"/>
    <property type="project" value="InterPro"/>
</dbReference>
<dbReference type="SMART" id="SM00387">
    <property type="entry name" value="HATPase_c"/>
    <property type="match status" value="1"/>
</dbReference>
<sequence length="602" mass="68690">MTLSSIEPVVAQDPDSERRRVSNLVMSLRTENRLEDAIEVCGVSLKGNPENKNLRNILSDLYMQNGQPLEAYHTLVENIKHLTTYYRDIKGFGSRYYRLQQNLSKDQFEQFTTLVELEANSSLVRAGVRDQLKTILAKTSVEHRRELSPDLIRLMQLAKDDSNFNDFVRKEKELEDGAPEKLILFLDAIILNRKRVLSTWRIDLYCVSIYERSGLLSKALKISEELLDLRIDPVAVRSLLRICRRQRDYTAADILFEREPSLLRNNDFNVMYELVYYFEHQEDFHSAQSVLRTITRSFATNLPALRTARNFYIRFGMIEEATSLANSIALLYGKRSGGNQKYITEVTESETALASKLQELYSQLEHQKQLAAISDLTTGISHELGQPLTNIRYTIQFYKRKLEKSLTLDLVNTVFGSILEETERMGGLIRRLSPLTSSKGIIEPFDVMDRIRKRVDGEKPRIVESGVRVAITPKSSVLMMGDPVKFDQLISNLLLNAIDAINERVESRENEIEIHVTRHDQEISISFSDTGVGIPAANRHKIFDPFFSTKAPGHGEGLGLFIVWNLLKMLGGRVSVDTQYRTGARFLISIPTVSTGKGHKHE</sequence>
<dbReference type="Gene3D" id="1.10.287.130">
    <property type="match status" value="1"/>
</dbReference>
<dbReference type="EMBL" id="CP118677">
    <property type="protein sequence ID" value="WEA21222.1"/>
    <property type="molecule type" value="Genomic_DNA"/>
</dbReference>
<dbReference type="InterPro" id="IPR003661">
    <property type="entry name" value="HisK_dim/P_dom"/>
</dbReference>
<gene>
    <name evidence="5" type="ORF">PWA60_03220</name>
</gene>
<protein>
    <recommendedName>
        <fullName evidence="2">histidine kinase</fullName>
        <ecNumber evidence="2">2.7.13.3</ecNumber>
    </recommendedName>
</protein>
<dbReference type="Gene3D" id="3.30.565.10">
    <property type="entry name" value="Histidine kinase-like ATPase, C-terminal domain"/>
    <property type="match status" value="1"/>
</dbReference>
<dbReference type="RefSeq" id="WP_192441633.1">
    <property type="nucleotide sequence ID" value="NZ_CP118677.1"/>
</dbReference>
<dbReference type="Gene3D" id="1.25.40.10">
    <property type="entry name" value="Tetratricopeptide repeat domain"/>
    <property type="match status" value="1"/>
</dbReference>
<dbReference type="SUPFAM" id="SSF55874">
    <property type="entry name" value="ATPase domain of HSP90 chaperone/DNA topoisomerase II/histidine kinase"/>
    <property type="match status" value="1"/>
</dbReference>
<comment type="catalytic activity">
    <reaction evidence="1">
        <text>ATP + protein L-histidine = ADP + protein N-phospho-L-histidine.</text>
        <dbReference type="EC" id="2.7.13.3"/>
    </reaction>
</comment>
<dbReference type="EC" id="2.7.13.3" evidence="2"/>
<keyword evidence="5" id="KW-0808">Transferase</keyword>
<dbReference type="SMART" id="SM00388">
    <property type="entry name" value="HisKA"/>
    <property type="match status" value="1"/>
</dbReference>
<dbReference type="PROSITE" id="PS50109">
    <property type="entry name" value="HIS_KIN"/>
    <property type="match status" value="1"/>
</dbReference>
<keyword evidence="3" id="KW-0597">Phosphoprotein</keyword>
<keyword evidence="5" id="KW-0418">Kinase</keyword>
<evidence type="ECO:0000313" key="5">
    <source>
        <dbReference type="EMBL" id="WEA21222.1"/>
    </source>
</evidence>
<dbReference type="Proteomes" id="UP001217631">
    <property type="component" value="Chromosome"/>
</dbReference>
<feature type="domain" description="Histidine kinase" evidence="4">
    <location>
        <begin position="379"/>
        <end position="594"/>
    </location>
</feature>
<name>A0AAJ5S6M9_9PSED</name>
<dbReference type="InterPro" id="IPR003594">
    <property type="entry name" value="HATPase_dom"/>
</dbReference>
<dbReference type="CDD" id="cd00082">
    <property type="entry name" value="HisKA"/>
    <property type="match status" value="1"/>
</dbReference>
<dbReference type="PANTHER" id="PTHR43065">
    <property type="entry name" value="SENSOR HISTIDINE KINASE"/>
    <property type="match status" value="1"/>
</dbReference>
<dbReference type="SUPFAM" id="SSF47384">
    <property type="entry name" value="Homodimeric domain of signal transducing histidine kinase"/>
    <property type="match status" value="1"/>
</dbReference>
<dbReference type="SUPFAM" id="SSF48452">
    <property type="entry name" value="TPR-like"/>
    <property type="match status" value="1"/>
</dbReference>
<dbReference type="AlphaFoldDB" id="A0AAJ5S6M9"/>
<dbReference type="InterPro" id="IPR011990">
    <property type="entry name" value="TPR-like_helical_dom_sf"/>
</dbReference>
<dbReference type="InterPro" id="IPR036890">
    <property type="entry name" value="HATPase_C_sf"/>
</dbReference>
<dbReference type="InterPro" id="IPR005467">
    <property type="entry name" value="His_kinase_dom"/>
</dbReference>
<reference evidence="5" key="1">
    <citation type="submission" date="2023-02" db="EMBL/GenBank/DDBJ databases">
        <title>tmexCD-toprJ-like cluster.</title>
        <authorList>
            <person name="Gao X."/>
            <person name="Wang C."/>
            <person name="Liu J."/>
        </authorList>
    </citation>
    <scope>NUCLEOTIDE SEQUENCE</scope>
    <source>
        <strain evidence="5">GDW21C697WI</strain>
    </source>
</reference>
<evidence type="ECO:0000256" key="1">
    <source>
        <dbReference type="ARBA" id="ARBA00000085"/>
    </source>
</evidence>
<dbReference type="InterPro" id="IPR004358">
    <property type="entry name" value="Sig_transdc_His_kin-like_C"/>
</dbReference>
<evidence type="ECO:0000313" key="6">
    <source>
        <dbReference type="Proteomes" id="UP001217631"/>
    </source>
</evidence>
<dbReference type="Pfam" id="PF00512">
    <property type="entry name" value="HisKA"/>
    <property type="match status" value="1"/>
</dbReference>
<proteinExistence type="predicted"/>
<dbReference type="PRINTS" id="PR00344">
    <property type="entry name" value="BCTRLSENSOR"/>
</dbReference>
<accession>A0AAJ5S6M9</accession>
<evidence type="ECO:0000256" key="2">
    <source>
        <dbReference type="ARBA" id="ARBA00012438"/>
    </source>
</evidence>
<evidence type="ECO:0000259" key="4">
    <source>
        <dbReference type="PROSITE" id="PS50109"/>
    </source>
</evidence>
<dbReference type="Pfam" id="PF02518">
    <property type="entry name" value="HATPase_c"/>
    <property type="match status" value="1"/>
</dbReference>
<evidence type="ECO:0000256" key="3">
    <source>
        <dbReference type="ARBA" id="ARBA00022553"/>
    </source>
</evidence>